<keyword evidence="2" id="KW-0805">Transcription regulation</keyword>
<comment type="caution">
    <text evidence="5">The sequence shown here is derived from an EMBL/GenBank/DDBJ whole genome shotgun (WGS) entry which is preliminary data.</text>
</comment>
<gene>
    <name evidence="5" type="ORF">FHX42_001446</name>
</gene>
<evidence type="ECO:0000256" key="4">
    <source>
        <dbReference type="ARBA" id="ARBA00023163"/>
    </source>
</evidence>
<evidence type="ECO:0000313" key="6">
    <source>
        <dbReference type="Proteomes" id="UP000569329"/>
    </source>
</evidence>
<name>A0A839DXE4_9PSEU</name>
<dbReference type="AlphaFoldDB" id="A0A839DXE4"/>
<evidence type="ECO:0000256" key="2">
    <source>
        <dbReference type="ARBA" id="ARBA00023015"/>
    </source>
</evidence>
<dbReference type="GO" id="GO:0003677">
    <property type="term" value="F:DNA binding"/>
    <property type="evidence" value="ECO:0007669"/>
    <property type="project" value="UniProtKB-KW"/>
</dbReference>
<dbReference type="PIRSF" id="PIRSF019455">
    <property type="entry name" value="CopR_AtkY"/>
    <property type="match status" value="1"/>
</dbReference>
<dbReference type="RefSeq" id="WP_182543272.1">
    <property type="nucleotide sequence ID" value="NZ_JACGWZ010000001.1"/>
</dbReference>
<keyword evidence="3" id="KW-0238">DNA-binding</keyword>
<organism evidence="5 6">
    <name type="scientific">Halosaccharopolyspora lacisalsi</name>
    <dbReference type="NCBI Taxonomy" id="1000566"/>
    <lineage>
        <taxon>Bacteria</taxon>
        <taxon>Bacillati</taxon>
        <taxon>Actinomycetota</taxon>
        <taxon>Actinomycetes</taxon>
        <taxon>Pseudonocardiales</taxon>
        <taxon>Pseudonocardiaceae</taxon>
        <taxon>Halosaccharopolyspora</taxon>
    </lineage>
</organism>
<keyword evidence="4" id="KW-0804">Transcription</keyword>
<dbReference type="InterPro" id="IPR005650">
    <property type="entry name" value="BlaI_family"/>
</dbReference>
<dbReference type="EMBL" id="JACGWZ010000001">
    <property type="protein sequence ID" value="MBA8824117.1"/>
    <property type="molecule type" value="Genomic_DNA"/>
</dbReference>
<dbReference type="Pfam" id="PF03965">
    <property type="entry name" value="Penicillinase_R"/>
    <property type="match status" value="1"/>
</dbReference>
<dbReference type="Gene3D" id="1.10.10.10">
    <property type="entry name" value="Winged helix-like DNA-binding domain superfamily/Winged helix DNA-binding domain"/>
    <property type="match status" value="1"/>
</dbReference>
<dbReference type="SUPFAM" id="SSF46785">
    <property type="entry name" value="Winged helix' DNA-binding domain"/>
    <property type="match status" value="1"/>
</dbReference>
<protein>
    <submittedName>
        <fullName evidence="5">Putative transcriptional regulator</fullName>
    </submittedName>
</protein>
<evidence type="ECO:0000256" key="1">
    <source>
        <dbReference type="ARBA" id="ARBA00011046"/>
    </source>
</evidence>
<accession>A0A839DXE4</accession>
<sequence length="123" mass="14150">MRGFGELEAEIMDAVWDADESLTVRNILERIDHERTPAYTTVQTVTEILYRKGWLQRHKDGRAWRYRATHSREEYTAGLVEEVLSSTPDRTATLVRLVEQMDPDEVSELQAALDAAKNAEDRS</sequence>
<dbReference type="Gene3D" id="6.10.140.850">
    <property type="match status" value="1"/>
</dbReference>
<proteinExistence type="inferred from homology"/>
<reference evidence="5 6" key="1">
    <citation type="submission" date="2020-07" db="EMBL/GenBank/DDBJ databases">
        <title>Sequencing the genomes of 1000 actinobacteria strains.</title>
        <authorList>
            <person name="Klenk H.-P."/>
        </authorList>
    </citation>
    <scope>NUCLEOTIDE SEQUENCE [LARGE SCALE GENOMIC DNA]</scope>
    <source>
        <strain evidence="5 6">DSM 45975</strain>
    </source>
</reference>
<keyword evidence="6" id="KW-1185">Reference proteome</keyword>
<evidence type="ECO:0000256" key="3">
    <source>
        <dbReference type="ARBA" id="ARBA00023125"/>
    </source>
</evidence>
<dbReference type="GO" id="GO:0045892">
    <property type="term" value="P:negative regulation of DNA-templated transcription"/>
    <property type="evidence" value="ECO:0007669"/>
    <property type="project" value="InterPro"/>
</dbReference>
<dbReference type="Proteomes" id="UP000569329">
    <property type="component" value="Unassembled WGS sequence"/>
</dbReference>
<evidence type="ECO:0000313" key="5">
    <source>
        <dbReference type="EMBL" id="MBA8824117.1"/>
    </source>
</evidence>
<comment type="similarity">
    <text evidence="1">Belongs to the BlaI transcriptional regulatory family.</text>
</comment>
<dbReference type="InterPro" id="IPR036388">
    <property type="entry name" value="WH-like_DNA-bd_sf"/>
</dbReference>
<dbReference type="InterPro" id="IPR036390">
    <property type="entry name" value="WH_DNA-bd_sf"/>
</dbReference>